<feature type="binding site" evidence="6">
    <location>
        <position position="85"/>
    </location>
    <ligand>
        <name>Mg(2+)</name>
        <dbReference type="ChEBI" id="CHEBI:18420"/>
        <label>1</label>
        <note>catalytic</note>
    </ligand>
</feature>
<dbReference type="Pfam" id="PF00459">
    <property type="entry name" value="Inositol_P"/>
    <property type="match status" value="1"/>
</dbReference>
<name>A0A7Z0CHW9_9MICO</name>
<keyword evidence="9" id="KW-1185">Reference proteome</keyword>
<evidence type="ECO:0000256" key="3">
    <source>
        <dbReference type="ARBA" id="ARBA00022723"/>
    </source>
</evidence>
<gene>
    <name evidence="8" type="ORF">BKA03_001383</name>
</gene>
<evidence type="ECO:0000256" key="5">
    <source>
        <dbReference type="ARBA" id="ARBA00022842"/>
    </source>
</evidence>
<evidence type="ECO:0000313" key="8">
    <source>
        <dbReference type="EMBL" id="NYI41264.1"/>
    </source>
</evidence>
<feature type="binding site" evidence="6">
    <location>
        <position position="87"/>
    </location>
    <ligand>
        <name>Mg(2+)</name>
        <dbReference type="ChEBI" id="CHEBI:18420"/>
        <label>1</label>
        <note>catalytic</note>
    </ligand>
</feature>
<dbReference type="Gene3D" id="3.30.540.10">
    <property type="entry name" value="Fructose-1,6-Bisphosphatase, subunit A, domain 1"/>
    <property type="match status" value="1"/>
</dbReference>
<dbReference type="PROSITE" id="PS00629">
    <property type="entry name" value="IMP_1"/>
    <property type="match status" value="1"/>
</dbReference>
<comment type="cofactor">
    <cofactor evidence="2 6 7">
        <name>Mg(2+)</name>
        <dbReference type="ChEBI" id="CHEBI:18420"/>
    </cofactor>
</comment>
<dbReference type="InterPro" id="IPR033942">
    <property type="entry name" value="IMPase"/>
</dbReference>
<comment type="caution">
    <text evidence="8">The sequence shown here is derived from an EMBL/GenBank/DDBJ whole genome shotgun (WGS) entry which is preliminary data.</text>
</comment>
<sequence length="274" mass="29068">MPEPKELMEVALRLAREAGVLIRDGRASAEVAATKSSHVDIVTQMDVASETLLRARIAQWRPDDAILGEEGDDTAGTSGITWVLDPIDGTVNYLYGLPHYAVSVAAVTGDVRNGEWTRIAGAVYDGEGVEWTAALGHGAYRNGVRLIRTGGPGLSGTLLGTGFQYIAQRRVAQGKIVAEMLGQVRDIRRLGSAAVDLCLVAAGTLDAYYEHGLQPWDFAAGALIASEAGLRVAGIDGGEPDSHLTIAAIPEVWDELRDALEKAGARQPWGSLRA</sequence>
<accession>A0A7Z0CHW9</accession>
<feature type="binding site" evidence="6">
    <location>
        <position position="217"/>
    </location>
    <ligand>
        <name>Mg(2+)</name>
        <dbReference type="ChEBI" id="CHEBI:18420"/>
        <label>1</label>
        <note>catalytic</note>
    </ligand>
</feature>
<dbReference type="CDD" id="cd01639">
    <property type="entry name" value="IMPase"/>
    <property type="match status" value="1"/>
</dbReference>
<dbReference type="GO" id="GO:0046872">
    <property type="term" value="F:metal ion binding"/>
    <property type="evidence" value="ECO:0007669"/>
    <property type="project" value="UniProtKB-KW"/>
</dbReference>
<comment type="catalytic activity">
    <reaction evidence="1 7">
        <text>a myo-inositol phosphate + H2O = myo-inositol + phosphate</text>
        <dbReference type="Rhea" id="RHEA:24056"/>
        <dbReference type="ChEBI" id="CHEBI:15377"/>
        <dbReference type="ChEBI" id="CHEBI:17268"/>
        <dbReference type="ChEBI" id="CHEBI:43474"/>
        <dbReference type="ChEBI" id="CHEBI:84139"/>
        <dbReference type="EC" id="3.1.3.25"/>
    </reaction>
</comment>
<dbReference type="GO" id="GO:0008934">
    <property type="term" value="F:inositol monophosphate 1-phosphatase activity"/>
    <property type="evidence" value="ECO:0007669"/>
    <property type="project" value="InterPro"/>
</dbReference>
<keyword evidence="4 7" id="KW-0378">Hydrolase</keyword>
<dbReference type="PANTHER" id="PTHR20854:SF4">
    <property type="entry name" value="INOSITOL-1-MONOPHOSPHATASE-RELATED"/>
    <property type="match status" value="1"/>
</dbReference>
<organism evidence="8 9">
    <name type="scientific">Demequina lutea</name>
    <dbReference type="NCBI Taxonomy" id="431489"/>
    <lineage>
        <taxon>Bacteria</taxon>
        <taxon>Bacillati</taxon>
        <taxon>Actinomycetota</taxon>
        <taxon>Actinomycetes</taxon>
        <taxon>Micrococcales</taxon>
        <taxon>Demequinaceae</taxon>
        <taxon>Demequina</taxon>
    </lineage>
</organism>
<evidence type="ECO:0000256" key="2">
    <source>
        <dbReference type="ARBA" id="ARBA00001946"/>
    </source>
</evidence>
<evidence type="ECO:0000256" key="7">
    <source>
        <dbReference type="RuleBase" id="RU364068"/>
    </source>
</evidence>
<proteinExistence type="inferred from homology"/>
<dbReference type="EC" id="3.1.3.25" evidence="7"/>
<dbReference type="AlphaFoldDB" id="A0A7Z0CHW9"/>
<dbReference type="GO" id="GO:0006020">
    <property type="term" value="P:inositol metabolic process"/>
    <property type="evidence" value="ECO:0007669"/>
    <property type="project" value="TreeGrafter"/>
</dbReference>
<dbReference type="SUPFAM" id="SSF56655">
    <property type="entry name" value="Carbohydrate phosphatase"/>
    <property type="match status" value="1"/>
</dbReference>
<dbReference type="PRINTS" id="PR00377">
    <property type="entry name" value="IMPHPHTASES"/>
</dbReference>
<keyword evidence="3 6" id="KW-0479">Metal-binding</keyword>
<dbReference type="EMBL" id="JACBZO010000001">
    <property type="protein sequence ID" value="NYI41264.1"/>
    <property type="molecule type" value="Genomic_DNA"/>
</dbReference>
<keyword evidence="5 6" id="KW-0460">Magnesium</keyword>
<dbReference type="OrthoDB" id="9772456at2"/>
<dbReference type="Gene3D" id="3.40.190.80">
    <property type="match status" value="1"/>
</dbReference>
<protein>
    <recommendedName>
        <fullName evidence="7">Inositol-1-monophosphatase</fullName>
        <ecNumber evidence="7">3.1.3.25</ecNumber>
    </recommendedName>
</protein>
<evidence type="ECO:0000313" key="9">
    <source>
        <dbReference type="Proteomes" id="UP000547973"/>
    </source>
</evidence>
<dbReference type="InterPro" id="IPR020583">
    <property type="entry name" value="Inositol_monoP_metal-BS"/>
</dbReference>
<dbReference type="RefSeq" id="WP_152649533.1">
    <property type="nucleotide sequence ID" value="NZ_BBRC01000005.1"/>
</dbReference>
<dbReference type="InterPro" id="IPR000760">
    <property type="entry name" value="Inositol_monophosphatase-like"/>
</dbReference>
<evidence type="ECO:0000256" key="1">
    <source>
        <dbReference type="ARBA" id="ARBA00001033"/>
    </source>
</evidence>
<feature type="binding site" evidence="6">
    <location>
        <position position="88"/>
    </location>
    <ligand>
        <name>Mg(2+)</name>
        <dbReference type="ChEBI" id="CHEBI:18420"/>
        <label>1</label>
        <note>catalytic</note>
    </ligand>
</feature>
<comment type="similarity">
    <text evidence="7">Belongs to the inositol monophosphatase superfamily.</text>
</comment>
<evidence type="ECO:0000256" key="6">
    <source>
        <dbReference type="PIRSR" id="PIRSR600760-2"/>
    </source>
</evidence>
<dbReference type="GO" id="GO:0007165">
    <property type="term" value="P:signal transduction"/>
    <property type="evidence" value="ECO:0007669"/>
    <property type="project" value="TreeGrafter"/>
</dbReference>
<feature type="binding site" evidence="6">
    <location>
        <position position="69"/>
    </location>
    <ligand>
        <name>Mg(2+)</name>
        <dbReference type="ChEBI" id="CHEBI:18420"/>
        <label>1</label>
        <note>catalytic</note>
    </ligand>
</feature>
<dbReference type="PANTHER" id="PTHR20854">
    <property type="entry name" value="INOSITOL MONOPHOSPHATASE"/>
    <property type="match status" value="1"/>
</dbReference>
<reference evidence="8 9" key="1">
    <citation type="submission" date="2020-07" db="EMBL/GenBank/DDBJ databases">
        <title>Sequencing the genomes of 1000 actinobacteria strains.</title>
        <authorList>
            <person name="Klenk H.-P."/>
        </authorList>
    </citation>
    <scope>NUCLEOTIDE SEQUENCE [LARGE SCALE GENOMIC DNA]</scope>
    <source>
        <strain evidence="8 9">DSM 19970</strain>
    </source>
</reference>
<dbReference type="Proteomes" id="UP000547973">
    <property type="component" value="Unassembled WGS sequence"/>
</dbReference>
<evidence type="ECO:0000256" key="4">
    <source>
        <dbReference type="ARBA" id="ARBA00022801"/>
    </source>
</evidence>